<keyword evidence="8" id="KW-1185">Reference proteome</keyword>
<feature type="compositionally biased region" description="Basic and acidic residues" evidence="5">
    <location>
        <begin position="244"/>
        <end position="260"/>
    </location>
</feature>
<evidence type="ECO:0000256" key="5">
    <source>
        <dbReference type="SAM" id="MobiDB-lite"/>
    </source>
</evidence>
<keyword evidence="2" id="KW-0805">Transcription regulation</keyword>
<dbReference type="GO" id="GO:0002039">
    <property type="term" value="F:p53 binding"/>
    <property type="evidence" value="ECO:0007669"/>
    <property type="project" value="TreeGrafter"/>
</dbReference>
<dbReference type="VEuPathDB" id="VectorBase:LDEU003673"/>
<protein>
    <recommendedName>
        <fullName evidence="6">Bromodomain associated domain-containing protein</fullName>
    </recommendedName>
</protein>
<dbReference type="OrthoDB" id="436852at2759"/>
<dbReference type="InterPro" id="IPR009072">
    <property type="entry name" value="Histone-fold"/>
</dbReference>
<feature type="domain" description="Bromodomain associated" evidence="6">
    <location>
        <begin position="3"/>
        <end position="79"/>
    </location>
</feature>
<comment type="subcellular location">
    <subcellularLocation>
        <location evidence="1">Nucleus</location>
    </subcellularLocation>
</comment>
<feature type="region of interest" description="Disordered" evidence="5">
    <location>
        <begin position="244"/>
        <end position="285"/>
    </location>
</feature>
<dbReference type="InterPro" id="IPR006565">
    <property type="entry name" value="BTP"/>
</dbReference>
<feature type="compositionally biased region" description="Basic residues" evidence="5">
    <location>
        <begin position="267"/>
        <end position="277"/>
    </location>
</feature>
<comment type="caution">
    <text evidence="7">The sequence shown here is derived from an EMBL/GenBank/DDBJ whole genome shotgun (WGS) entry which is preliminary data.</text>
</comment>
<evidence type="ECO:0000256" key="2">
    <source>
        <dbReference type="ARBA" id="ARBA00023015"/>
    </source>
</evidence>
<dbReference type="EMBL" id="NCKV01001425">
    <property type="protein sequence ID" value="RWS28367.1"/>
    <property type="molecule type" value="Genomic_DNA"/>
</dbReference>
<dbReference type="SUPFAM" id="SSF47113">
    <property type="entry name" value="Histone-fold"/>
    <property type="match status" value="1"/>
</dbReference>
<evidence type="ECO:0000256" key="3">
    <source>
        <dbReference type="ARBA" id="ARBA00023163"/>
    </source>
</evidence>
<dbReference type="GO" id="GO:0046982">
    <property type="term" value="F:protein heterodimerization activity"/>
    <property type="evidence" value="ECO:0007669"/>
    <property type="project" value="InterPro"/>
</dbReference>
<evidence type="ECO:0000313" key="8">
    <source>
        <dbReference type="Proteomes" id="UP000288716"/>
    </source>
</evidence>
<dbReference type="PANTHER" id="PTHR46452">
    <property type="entry name" value="TRANSCRIPTION INITIATION FACTOR TFIID SUBUNIT 3"/>
    <property type="match status" value="1"/>
</dbReference>
<dbReference type="SMART" id="SM00576">
    <property type="entry name" value="BTP"/>
    <property type="match status" value="1"/>
</dbReference>
<gene>
    <name evidence="7" type="ORF">B4U80_05839</name>
</gene>
<dbReference type="GO" id="GO:0045944">
    <property type="term" value="P:positive regulation of transcription by RNA polymerase II"/>
    <property type="evidence" value="ECO:0007669"/>
    <property type="project" value="TreeGrafter"/>
</dbReference>
<keyword evidence="4" id="KW-0539">Nucleus</keyword>
<evidence type="ECO:0000313" key="7">
    <source>
        <dbReference type="EMBL" id="RWS28367.1"/>
    </source>
</evidence>
<dbReference type="AlphaFoldDB" id="A0A443SLG2"/>
<dbReference type="Proteomes" id="UP000288716">
    <property type="component" value="Unassembled WGS sequence"/>
</dbReference>
<sequence>MVVTYNDEVLRLVVSQICQNVGWNGIGNQSLDILKEVCRKYIQEIGKVTSAVCNHYNRTEPNLDDLAIAFKQFDISIPELEDYYGNVDPVQFAKGEVPRIPVPNARGCSRITFTDESEIQTRAEYYNEWLPSLQTLVDTTIREGLESVTLNETEEPASELAAAKRAQGKREDAIGAVKTAPSLKVSGFSELEATQPTSVYIASNGQIVGVNGREGRHPEAKLPPKDYDEEDLFDRVCRGHYDKQHSFNDVNDEQRVREKQIPSPLKLKLKDKKRLKKNKENSIRN</sequence>
<organism evidence="7 8">
    <name type="scientific">Leptotrombidium deliense</name>
    <dbReference type="NCBI Taxonomy" id="299467"/>
    <lineage>
        <taxon>Eukaryota</taxon>
        <taxon>Metazoa</taxon>
        <taxon>Ecdysozoa</taxon>
        <taxon>Arthropoda</taxon>
        <taxon>Chelicerata</taxon>
        <taxon>Arachnida</taxon>
        <taxon>Acari</taxon>
        <taxon>Acariformes</taxon>
        <taxon>Trombidiformes</taxon>
        <taxon>Prostigmata</taxon>
        <taxon>Anystina</taxon>
        <taxon>Parasitengona</taxon>
        <taxon>Trombiculoidea</taxon>
        <taxon>Trombiculidae</taxon>
        <taxon>Leptotrombidium</taxon>
    </lineage>
</organism>
<evidence type="ECO:0000259" key="6">
    <source>
        <dbReference type="SMART" id="SM00576"/>
    </source>
</evidence>
<dbReference type="CDD" id="cd22916">
    <property type="entry name" value="HFD_TAF3"/>
    <property type="match status" value="1"/>
</dbReference>
<dbReference type="GO" id="GO:0005669">
    <property type="term" value="C:transcription factor TFIID complex"/>
    <property type="evidence" value="ECO:0007669"/>
    <property type="project" value="TreeGrafter"/>
</dbReference>
<dbReference type="Pfam" id="PF07524">
    <property type="entry name" value="Bromo_TP"/>
    <property type="match status" value="1"/>
</dbReference>
<evidence type="ECO:0000256" key="1">
    <source>
        <dbReference type="ARBA" id="ARBA00004123"/>
    </source>
</evidence>
<evidence type="ECO:0000256" key="4">
    <source>
        <dbReference type="ARBA" id="ARBA00023242"/>
    </source>
</evidence>
<proteinExistence type="predicted"/>
<dbReference type="STRING" id="299467.A0A443SLG2"/>
<keyword evidence="3" id="KW-0804">Transcription</keyword>
<dbReference type="PANTHER" id="PTHR46452:SF1">
    <property type="entry name" value="TRANSCRIPTION INITIATION FACTOR TFIID SUBUNIT 3"/>
    <property type="match status" value="1"/>
</dbReference>
<dbReference type="Gene3D" id="1.10.20.10">
    <property type="entry name" value="Histone, subunit A"/>
    <property type="match status" value="1"/>
</dbReference>
<accession>A0A443SLG2</accession>
<name>A0A443SLG2_9ACAR</name>
<reference evidence="7 8" key="1">
    <citation type="journal article" date="2018" name="Gigascience">
        <title>Genomes of trombidid mites reveal novel predicted allergens and laterally-transferred genes associated with secondary metabolism.</title>
        <authorList>
            <person name="Dong X."/>
            <person name="Chaisiri K."/>
            <person name="Xia D."/>
            <person name="Armstrong S.D."/>
            <person name="Fang Y."/>
            <person name="Donnelly M.J."/>
            <person name="Kadowaki T."/>
            <person name="McGarry J.W."/>
            <person name="Darby A.C."/>
            <person name="Makepeace B.L."/>
        </authorList>
    </citation>
    <scope>NUCLEOTIDE SEQUENCE [LARGE SCALE GENOMIC DNA]</scope>
    <source>
        <strain evidence="7">UoL-UT</strain>
    </source>
</reference>